<evidence type="ECO:0000256" key="5">
    <source>
        <dbReference type="ARBA" id="ARBA00023242"/>
    </source>
</evidence>
<dbReference type="EMBL" id="HG996469">
    <property type="protein sequence ID" value="CAG1842019.1"/>
    <property type="molecule type" value="Genomic_DNA"/>
</dbReference>
<dbReference type="FunFam" id="2.30.30.140:FF:000102">
    <property type="entry name" value="Protein MRG1"/>
    <property type="match status" value="1"/>
</dbReference>
<dbReference type="PANTHER" id="PTHR10880">
    <property type="entry name" value="MORTALITY FACTOR 4-LIKE PROTEIN"/>
    <property type="match status" value="1"/>
</dbReference>
<dbReference type="GO" id="GO:0006355">
    <property type="term" value="P:regulation of DNA-templated transcription"/>
    <property type="evidence" value="ECO:0007669"/>
    <property type="project" value="InterPro"/>
</dbReference>
<feature type="compositionally biased region" description="Low complexity" evidence="6">
    <location>
        <begin position="25"/>
        <end position="40"/>
    </location>
</feature>
<gene>
    <name evidence="8" type="ORF">GSMUA_118140.1</name>
</gene>
<organism evidence="8">
    <name type="scientific">Musa acuminata subsp. malaccensis</name>
    <name type="common">Wild banana</name>
    <name type="synonym">Musa malaccensis</name>
    <dbReference type="NCBI Taxonomy" id="214687"/>
    <lineage>
        <taxon>Eukaryota</taxon>
        <taxon>Viridiplantae</taxon>
        <taxon>Streptophyta</taxon>
        <taxon>Embryophyta</taxon>
        <taxon>Tracheophyta</taxon>
        <taxon>Spermatophyta</taxon>
        <taxon>Magnoliopsida</taxon>
        <taxon>Liliopsida</taxon>
        <taxon>Zingiberales</taxon>
        <taxon>Musaceae</taxon>
        <taxon>Musa</taxon>
    </lineage>
</organism>
<proteinExistence type="predicted"/>
<evidence type="ECO:0000256" key="2">
    <source>
        <dbReference type="ARBA" id="ARBA00022853"/>
    </source>
</evidence>
<dbReference type="Gene3D" id="2.30.30.140">
    <property type="match status" value="1"/>
</dbReference>
<dbReference type="InterPro" id="IPR016197">
    <property type="entry name" value="Chromo-like_dom_sf"/>
</dbReference>
<dbReference type="Gene3D" id="1.10.274.30">
    <property type="entry name" value="MRG domain"/>
    <property type="match status" value="1"/>
</dbReference>
<evidence type="ECO:0000256" key="1">
    <source>
        <dbReference type="ARBA" id="ARBA00004123"/>
    </source>
</evidence>
<dbReference type="GO" id="GO:1990841">
    <property type="term" value="F:promoter-specific chromatin binding"/>
    <property type="evidence" value="ECO:0007669"/>
    <property type="project" value="UniProtKB-ARBA"/>
</dbReference>
<feature type="region of interest" description="Disordered" evidence="6">
    <location>
        <begin position="106"/>
        <end position="165"/>
    </location>
</feature>
<evidence type="ECO:0000256" key="4">
    <source>
        <dbReference type="ARBA" id="ARBA00023163"/>
    </source>
</evidence>
<feature type="domain" description="Chromo" evidence="7">
    <location>
        <begin position="41"/>
        <end position="109"/>
    </location>
</feature>
<name>A0A8D7A3Q2_MUSAM</name>
<dbReference type="GO" id="GO:0048586">
    <property type="term" value="P:regulation of long-day photoperiodism, flowering"/>
    <property type="evidence" value="ECO:0007669"/>
    <property type="project" value="UniProtKB-ARBA"/>
</dbReference>
<reference evidence="8" key="1">
    <citation type="submission" date="2021-03" db="EMBL/GenBank/DDBJ databases">
        <authorList>
            <consortium name="Genoscope - CEA"/>
            <person name="William W."/>
        </authorList>
    </citation>
    <scope>NUCLEOTIDE SEQUENCE</scope>
    <source>
        <strain evidence="8">Doubled-haploid Pahang</strain>
    </source>
</reference>
<dbReference type="GO" id="GO:0005634">
    <property type="term" value="C:nucleus"/>
    <property type="evidence" value="ECO:0007669"/>
    <property type="project" value="UniProtKB-SubCell"/>
</dbReference>
<sequence>MGSANSGAGVKEETSTEGDGGGGDAATAAAPDASDPSADGAFVEGEKVLAYHGPLIYEAKVQKAELRKDEWRYFVHYLGWSKNWDEWVGTDRLLKLTDENIHKQQALEKNQNTDKNPKSGRSTQNKPKGFCGNPCLTDSKLDKEDPRSTVSKGKKRKAQSGVEDDKRTSENLVKLQFPLTLKKQLVDDWEFVTQLGKLVKLPRSPNVDDILKKYLDYRTKKDGMIAESVGEILKGLRCYFDKALPAMLLYKKERQQYHEAVRDDVSPSTVYGAEHLLRLFVKLPELLAYVNMEEEALVKLQQKLLDFLKFLQKNQSVFFLSTYDGSAGMDESDTK</sequence>
<dbReference type="SUPFAM" id="SSF54160">
    <property type="entry name" value="Chromo domain-like"/>
    <property type="match status" value="1"/>
</dbReference>
<keyword evidence="4" id="KW-0804">Transcription</keyword>
<accession>A0A8D7A3Q2</accession>
<dbReference type="PANTHER" id="PTHR10880:SF15">
    <property type="entry name" value="MSL COMPLEX SUBUNIT 3"/>
    <property type="match status" value="1"/>
</dbReference>
<evidence type="ECO:0000313" key="8">
    <source>
        <dbReference type="EMBL" id="CAG1842019.1"/>
    </source>
</evidence>
<dbReference type="InterPro" id="IPR008676">
    <property type="entry name" value="MRG"/>
</dbReference>
<dbReference type="InterPro" id="IPR053820">
    <property type="entry name" value="MSL3_chromo-like"/>
</dbReference>
<keyword evidence="2" id="KW-0156">Chromatin regulator</keyword>
<evidence type="ECO:0000256" key="3">
    <source>
        <dbReference type="ARBA" id="ARBA00023015"/>
    </source>
</evidence>
<dbReference type="GO" id="GO:0006325">
    <property type="term" value="P:chromatin organization"/>
    <property type="evidence" value="ECO:0007669"/>
    <property type="project" value="UniProtKB-KW"/>
</dbReference>
<dbReference type="FunFam" id="1.10.274.30:FF:000005">
    <property type="entry name" value="Chromatin modification-related protein EAF3"/>
    <property type="match status" value="1"/>
</dbReference>
<dbReference type="InterPro" id="IPR000953">
    <property type="entry name" value="Chromo/chromo_shadow_dom"/>
</dbReference>
<dbReference type="PROSITE" id="PS51640">
    <property type="entry name" value="MRG"/>
    <property type="match status" value="1"/>
</dbReference>
<comment type="subcellular location">
    <subcellularLocation>
        <location evidence="1">Nucleus</location>
    </subcellularLocation>
</comment>
<dbReference type="PIRSF" id="PIRSF038133">
    <property type="entry name" value="HAT_Nua4_EAF3/MRG15"/>
    <property type="match status" value="1"/>
</dbReference>
<dbReference type="AlphaFoldDB" id="A0A8D7A3Q2"/>
<protein>
    <submittedName>
        <fullName evidence="8">(wild Malaysian banana) hypothetical protein</fullName>
    </submittedName>
</protein>
<dbReference type="SMART" id="SM00298">
    <property type="entry name" value="CHROMO"/>
    <property type="match status" value="1"/>
</dbReference>
<feature type="compositionally biased region" description="Basic and acidic residues" evidence="6">
    <location>
        <begin position="106"/>
        <end position="117"/>
    </location>
</feature>
<dbReference type="Pfam" id="PF22732">
    <property type="entry name" value="MSL3_chromo-like"/>
    <property type="match status" value="1"/>
</dbReference>
<dbReference type="InterPro" id="IPR038217">
    <property type="entry name" value="MRG_C_sf"/>
</dbReference>
<evidence type="ECO:0000259" key="7">
    <source>
        <dbReference type="SMART" id="SM00298"/>
    </source>
</evidence>
<keyword evidence="5" id="KW-0539">Nucleus</keyword>
<dbReference type="CDD" id="cd18983">
    <property type="entry name" value="CBD_MSL3_like"/>
    <property type="match status" value="1"/>
</dbReference>
<feature type="region of interest" description="Disordered" evidence="6">
    <location>
        <begin position="1"/>
        <end position="40"/>
    </location>
</feature>
<dbReference type="Pfam" id="PF05712">
    <property type="entry name" value="MRG"/>
    <property type="match status" value="1"/>
</dbReference>
<keyword evidence="3" id="KW-0805">Transcription regulation</keyword>
<dbReference type="InterPro" id="IPR026541">
    <property type="entry name" value="MRG_dom"/>
</dbReference>
<evidence type="ECO:0000256" key="6">
    <source>
        <dbReference type="SAM" id="MobiDB-lite"/>
    </source>
</evidence>